<comment type="caution">
    <text evidence="2">The sequence shown here is derived from an EMBL/GenBank/DDBJ whole genome shotgun (WGS) entry which is preliminary data.</text>
</comment>
<accession>A0A4R8QDP7</accession>
<keyword evidence="3" id="KW-1185">Reference proteome</keyword>
<organism evidence="2 3">
    <name type="scientific">Colletotrichum trifolii</name>
    <dbReference type="NCBI Taxonomy" id="5466"/>
    <lineage>
        <taxon>Eukaryota</taxon>
        <taxon>Fungi</taxon>
        <taxon>Dikarya</taxon>
        <taxon>Ascomycota</taxon>
        <taxon>Pezizomycotina</taxon>
        <taxon>Sordariomycetes</taxon>
        <taxon>Hypocreomycetidae</taxon>
        <taxon>Glomerellales</taxon>
        <taxon>Glomerellaceae</taxon>
        <taxon>Colletotrichum</taxon>
        <taxon>Colletotrichum orbiculare species complex</taxon>
    </lineage>
</organism>
<reference evidence="2 3" key="1">
    <citation type="submission" date="2018-12" db="EMBL/GenBank/DDBJ databases">
        <title>Genome sequence and assembly of Colletotrichum trifolii.</title>
        <authorList>
            <person name="Gan P."/>
            <person name="Shirasu K."/>
        </authorList>
    </citation>
    <scope>NUCLEOTIDE SEQUENCE [LARGE SCALE GENOMIC DNA]</scope>
    <source>
        <strain evidence="2 3">543-2</strain>
    </source>
</reference>
<dbReference type="EMBL" id="RYZW01000249">
    <property type="protein sequence ID" value="TDZ36862.1"/>
    <property type="molecule type" value="Genomic_DNA"/>
</dbReference>
<evidence type="ECO:0000313" key="3">
    <source>
        <dbReference type="Proteomes" id="UP000295703"/>
    </source>
</evidence>
<evidence type="ECO:0000256" key="1">
    <source>
        <dbReference type="SAM" id="MobiDB-lite"/>
    </source>
</evidence>
<name>A0A4R8QDP7_COLTR</name>
<dbReference type="AlphaFoldDB" id="A0A4R8QDP7"/>
<feature type="region of interest" description="Disordered" evidence="1">
    <location>
        <begin position="151"/>
        <end position="191"/>
    </location>
</feature>
<evidence type="ECO:0000313" key="2">
    <source>
        <dbReference type="EMBL" id="TDZ36862.1"/>
    </source>
</evidence>
<sequence length="229" mass="23391">MPMDGDYGQNHTLGGSVESCGLDCAKNTSTTAISTIFFLTDTPSNMTTTTVSGATAFNITTGLAIVTEGMAAPVKESCAPGIICIGPTTAASVDSGFLSLIIATPVPFSDGSTLDTVAPSTTISDGGSNLDTALPSTVDFDNGPILVTVTPSVAPSHSPDDRDSVSHRTTSGLPEYTAQAQAQSVSSTGVAGRNRARSWLPITFETLPTSTSTPCGGFPSFTTTYFTQD</sequence>
<feature type="compositionally biased region" description="Polar residues" evidence="1">
    <location>
        <begin position="167"/>
        <end position="189"/>
    </location>
</feature>
<gene>
    <name evidence="2" type="ORF">CTRI78_v011223</name>
</gene>
<proteinExistence type="predicted"/>
<protein>
    <submittedName>
        <fullName evidence="2">Uncharacterized protein</fullName>
    </submittedName>
</protein>
<dbReference type="Proteomes" id="UP000295703">
    <property type="component" value="Unassembled WGS sequence"/>
</dbReference>